<dbReference type="Gene3D" id="1.10.10.10">
    <property type="entry name" value="Winged helix-like DNA-binding domain superfamily/Winged helix DNA-binding domain"/>
    <property type="match status" value="1"/>
</dbReference>
<dbReference type="PANTHER" id="PTHR43252">
    <property type="entry name" value="TRANSCRIPTIONAL REGULATOR YQJI"/>
    <property type="match status" value="1"/>
</dbReference>
<gene>
    <name evidence="2" type="ORF">D8827_05315</name>
</gene>
<evidence type="ECO:0000313" key="2">
    <source>
        <dbReference type="EMBL" id="RSJ23072.1"/>
    </source>
</evidence>
<evidence type="ECO:0000259" key="1">
    <source>
        <dbReference type="Pfam" id="PF03551"/>
    </source>
</evidence>
<evidence type="ECO:0000313" key="3">
    <source>
        <dbReference type="Proteomes" id="UP000267137"/>
    </source>
</evidence>
<reference evidence="2 3" key="1">
    <citation type="submission" date="2018-11" db="EMBL/GenBank/DDBJ databases">
        <title>Species Designations Belie Phenotypic and Genotypic Heterogeneity in Oral Streptococci.</title>
        <authorList>
            <person name="Velsko I."/>
        </authorList>
    </citation>
    <scope>NUCLEOTIDE SEQUENCE [LARGE SCALE GENOMIC DNA]</scope>
    <source>
        <strain evidence="2 3">KLC02</strain>
    </source>
</reference>
<dbReference type="PANTHER" id="PTHR43252:SF2">
    <property type="entry name" value="TRANSCRIPTION REGULATOR, PADR-LIKE FAMILY"/>
    <property type="match status" value="1"/>
</dbReference>
<dbReference type="InterPro" id="IPR036388">
    <property type="entry name" value="WH-like_DNA-bd_sf"/>
</dbReference>
<dbReference type="SUPFAM" id="SSF46785">
    <property type="entry name" value="Winged helix' DNA-binding domain"/>
    <property type="match status" value="1"/>
</dbReference>
<organism evidence="2 3">
    <name type="scientific">Streptococcus intermedius</name>
    <dbReference type="NCBI Taxonomy" id="1338"/>
    <lineage>
        <taxon>Bacteria</taxon>
        <taxon>Bacillati</taxon>
        <taxon>Bacillota</taxon>
        <taxon>Bacilli</taxon>
        <taxon>Lactobacillales</taxon>
        <taxon>Streptococcaceae</taxon>
        <taxon>Streptococcus</taxon>
        <taxon>Streptococcus anginosus group</taxon>
    </lineage>
</organism>
<feature type="domain" description="Transcription regulator PadR N-terminal" evidence="1">
    <location>
        <begin position="7"/>
        <end position="82"/>
    </location>
</feature>
<dbReference type="EMBL" id="RJOO01000003">
    <property type="protein sequence ID" value="RSJ23072.1"/>
    <property type="molecule type" value="Genomic_DNA"/>
</dbReference>
<proteinExistence type="predicted"/>
<dbReference type="Pfam" id="PF03551">
    <property type="entry name" value="PadR"/>
    <property type="match status" value="1"/>
</dbReference>
<sequence length="181" mass="20977">MMTKLLVLAILDMKAMSGYDIQQMMQTTDAQRWGAVQVGSIYHALKKLEHEGYITISSVKQTGHRQKVIYQITDQGRVHLKELIREALESPVLTYPSALYAGLSFYEQLSDDEVSLALQEQENKLDREEMLILQGWEQKREALNNQISPMVQLIFDHMLAMVRAQRDFIKQAQDYLQTEEQ</sequence>
<dbReference type="InterPro" id="IPR005149">
    <property type="entry name" value="Tscrpt_reg_PadR_N"/>
</dbReference>
<comment type="caution">
    <text evidence="2">The sequence shown here is derived from an EMBL/GenBank/DDBJ whole genome shotgun (WGS) entry which is preliminary data.</text>
</comment>
<name>A0AAE8G344_STRIT</name>
<dbReference type="AlphaFoldDB" id="A0AAE8G344"/>
<protein>
    <submittedName>
        <fullName evidence="2">Lineage-specific thermal regulator protein</fullName>
    </submittedName>
</protein>
<dbReference type="Proteomes" id="UP000267137">
    <property type="component" value="Unassembled WGS sequence"/>
</dbReference>
<accession>A0AAE8G344</accession>
<dbReference type="InterPro" id="IPR036390">
    <property type="entry name" value="WH_DNA-bd_sf"/>
</dbReference>